<feature type="region of interest" description="Disordered" evidence="1">
    <location>
        <begin position="52"/>
        <end position="76"/>
    </location>
</feature>
<gene>
    <name evidence="3" type="ORF">MmiAt1_13780</name>
</gene>
<keyword evidence="2" id="KW-1133">Transmembrane helix</keyword>
<keyword evidence="4" id="KW-1185">Reference proteome</keyword>
<dbReference type="EMBL" id="JAWDKC010000022">
    <property type="protein sequence ID" value="MDV0445782.1"/>
    <property type="molecule type" value="Genomic_DNA"/>
</dbReference>
<sequence length="104" mass="11920">MNAEDEWDEIDIEIDLDEINEILGEKINTGKKVLKEKEAHYAELLKAYKAGKKNKKDGKKSKDDSKKGKKKSKDKKLTQDEKYIAYGAVAALTAYAAYRMLHRK</sequence>
<dbReference type="Proteomes" id="UP001272052">
    <property type="component" value="Unassembled WGS sequence"/>
</dbReference>
<comment type="caution">
    <text evidence="3">The sequence shown here is derived from an EMBL/GenBank/DDBJ whole genome shotgun (WGS) entry which is preliminary data.</text>
</comment>
<accession>A0ABU3VQU6</accession>
<evidence type="ECO:0000256" key="1">
    <source>
        <dbReference type="SAM" id="MobiDB-lite"/>
    </source>
</evidence>
<reference evidence="3 4" key="1">
    <citation type="submission" date="2023-06" db="EMBL/GenBank/DDBJ databases">
        <title>Genome sequence of Methanimicrococcus sp. At1.</title>
        <authorList>
            <person name="Protasov E."/>
            <person name="Platt K."/>
            <person name="Poehlein A."/>
            <person name="Daniel R."/>
            <person name="Brune A."/>
        </authorList>
    </citation>
    <scope>NUCLEOTIDE SEQUENCE [LARGE SCALE GENOMIC DNA]</scope>
    <source>
        <strain evidence="3 4">At1</strain>
    </source>
</reference>
<evidence type="ECO:0000256" key="2">
    <source>
        <dbReference type="SAM" id="Phobius"/>
    </source>
</evidence>
<protein>
    <submittedName>
        <fullName evidence="3">Uncharacterized protein</fullName>
    </submittedName>
</protein>
<evidence type="ECO:0000313" key="4">
    <source>
        <dbReference type="Proteomes" id="UP001272052"/>
    </source>
</evidence>
<keyword evidence="2" id="KW-0472">Membrane</keyword>
<feature type="transmembrane region" description="Helical" evidence="2">
    <location>
        <begin position="83"/>
        <end position="101"/>
    </location>
</feature>
<evidence type="ECO:0000313" key="3">
    <source>
        <dbReference type="EMBL" id="MDV0445782.1"/>
    </source>
</evidence>
<proteinExistence type="predicted"/>
<name>A0ABU3VQU6_9EURY</name>
<dbReference type="RefSeq" id="WP_318786208.1">
    <property type="nucleotide sequence ID" value="NZ_JAWDKC010000022.1"/>
</dbReference>
<organism evidence="3 4">
    <name type="scientific">Methanimicrococcus hacksteinii</name>
    <dbReference type="NCBI Taxonomy" id="3028293"/>
    <lineage>
        <taxon>Archaea</taxon>
        <taxon>Methanobacteriati</taxon>
        <taxon>Methanobacteriota</taxon>
        <taxon>Stenosarchaea group</taxon>
        <taxon>Methanomicrobia</taxon>
        <taxon>Methanosarcinales</taxon>
        <taxon>Methanosarcinaceae</taxon>
        <taxon>Methanimicrococcus</taxon>
    </lineage>
</organism>
<keyword evidence="2" id="KW-0812">Transmembrane</keyword>